<keyword evidence="2" id="KW-1185">Reference proteome</keyword>
<reference evidence="1 2" key="1">
    <citation type="submission" date="2018-08" db="EMBL/GenBank/DDBJ databases">
        <title>Acidipila sp. 4G-K13, an acidobacterium isolated from forest soil.</title>
        <authorList>
            <person name="Gao Z.-H."/>
            <person name="Qiu L.-H."/>
        </authorList>
    </citation>
    <scope>NUCLEOTIDE SEQUENCE [LARGE SCALE GENOMIC DNA]</scope>
    <source>
        <strain evidence="1 2">4G-K13</strain>
    </source>
</reference>
<dbReference type="RefSeq" id="WP_350449012.1">
    <property type="nucleotide sequence ID" value="NZ_QVQT02000003.1"/>
</dbReference>
<dbReference type="Proteomes" id="UP000264702">
    <property type="component" value="Unassembled WGS sequence"/>
</dbReference>
<protein>
    <submittedName>
        <fullName evidence="1">Uncharacterized protein</fullName>
    </submittedName>
</protein>
<sequence>MTEHTDRHLCDACLEREYETYRHARVHEAIDRNKEWTERFRIASWPRWDYSLESSTLTFSENGQPRVIADIVVTGSVHSNKWEWSWGNPHMPSESRDRMSAVRDFGEEKEWAPLTTLFLESNEYLGWEFTAIAAHLLGADAGYRCPDSDAPGNFVYVVTFNTRFVQ</sequence>
<accession>A0A372IPW2</accession>
<dbReference type="AlphaFoldDB" id="A0A372IPW2"/>
<gene>
    <name evidence="1" type="ORF">D0Y96_08610</name>
</gene>
<proteinExistence type="predicted"/>
<evidence type="ECO:0000313" key="1">
    <source>
        <dbReference type="EMBL" id="RFU16799.1"/>
    </source>
</evidence>
<dbReference type="EMBL" id="QVQT01000003">
    <property type="protein sequence ID" value="RFU16799.1"/>
    <property type="molecule type" value="Genomic_DNA"/>
</dbReference>
<organism evidence="1 2">
    <name type="scientific">Paracidobacterium acidisoli</name>
    <dbReference type="NCBI Taxonomy" id="2303751"/>
    <lineage>
        <taxon>Bacteria</taxon>
        <taxon>Pseudomonadati</taxon>
        <taxon>Acidobacteriota</taxon>
        <taxon>Terriglobia</taxon>
        <taxon>Terriglobales</taxon>
        <taxon>Acidobacteriaceae</taxon>
        <taxon>Paracidobacterium</taxon>
    </lineage>
</organism>
<name>A0A372IPW2_9BACT</name>
<dbReference type="InterPro" id="IPR049249">
    <property type="entry name" value="DUF6882"/>
</dbReference>
<comment type="caution">
    <text evidence="1">The sequence shown here is derived from an EMBL/GenBank/DDBJ whole genome shotgun (WGS) entry which is preliminary data.</text>
</comment>
<evidence type="ECO:0000313" key="2">
    <source>
        <dbReference type="Proteomes" id="UP000264702"/>
    </source>
</evidence>
<dbReference type="Pfam" id="PF21813">
    <property type="entry name" value="DUF6882"/>
    <property type="match status" value="1"/>
</dbReference>